<feature type="region of interest" description="Disordered" evidence="1">
    <location>
        <begin position="1"/>
        <end position="25"/>
    </location>
</feature>
<evidence type="ECO:0000313" key="2">
    <source>
        <dbReference type="EMBL" id="KAK2875978.1"/>
    </source>
</evidence>
<evidence type="ECO:0000313" key="3">
    <source>
        <dbReference type="Proteomes" id="UP001187343"/>
    </source>
</evidence>
<keyword evidence="3" id="KW-1185">Reference proteome</keyword>
<feature type="compositionally biased region" description="Low complexity" evidence="1">
    <location>
        <begin position="70"/>
        <end position="80"/>
    </location>
</feature>
<dbReference type="AlphaFoldDB" id="A0AA88P4N2"/>
<comment type="caution">
    <text evidence="2">The sequence shown here is derived from an EMBL/GenBank/DDBJ whole genome shotgun (WGS) entry which is preliminary data.</text>
</comment>
<dbReference type="PROSITE" id="PS51257">
    <property type="entry name" value="PROKAR_LIPOPROTEIN"/>
    <property type="match status" value="1"/>
</dbReference>
<protein>
    <submittedName>
        <fullName evidence="2">Uncharacterized protein</fullName>
    </submittedName>
</protein>
<name>A0AA88P4N2_9TELE</name>
<feature type="region of interest" description="Disordered" evidence="1">
    <location>
        <begin position="44"/>
        <end position="80"/>
    </location>
</feature>
<dbReference type="EMBL" id="JAUYZG010000020">
    <property type="protein sequence ID" value="KAK2875978.1"/>
    <property type="molecule type" value="Genomic_DNA"/>
</dbReference>
<proteinExistence type="predicted"/>
<dbReference type="Proteomes" id="UP001187343">
    <property type="component" value="Unassembled WGS sequence"/>
</dbReference>
<sequence>MTGRQLLSLEKKNMRPRASRRSSAISPFLSVSSCSSRLLKPQRAARCSRVTIGEPRVRPANRPAERRSGARGSRLGRSAL</sequence>
<reference evidence="2" key="1">
    <citation type="submission" date="2023-08" db="EMBL/GenBank/DDBJ databases">
        <title>Chromosome-level Genome Assembly of mud carp (Cirrhinus molitorella).</title>
        <authorList>
            <person name="Liu H."/>
        </authorList>
    </citation>
    <scope>NUCLEOTIDE SEQUENCE</scope>
    <source>
        <strain evidence="2">Prfri</strain>
        <tissue evidence="2">Muscle</tissue>
    </source>
</reference>
<gene>
    <name evidence="2" type="ORF">Q8A67_020074</name>
</gene>
<accession>A0AA88P4N2</accession>
<evidence type="ECO:0000256" key="1">
    <source>
        <dbReference type="SAM" id="MobiDB-lite"/>
    </source>
</evidence>
<organism evidence="2 3">
    <name type="scientific">Cirrhinus molitorella</name>
    <name type="common">mud carp</name>
    <dbReference type="NCBI Taxonomy" id="172907"/>
    <lineage>
        <taxon>Eukaryota</taxon>
        <taxon>Metazoa</taxon>
        <taxon>Chordata</taxon>
        <taxon>Craniata</taxon>
        <taxon>Vertebrata</taxon>
        <taxon>Euteleostomi</taxon>
        <taxon>Actinopterygii</taxon>
        <taxon>Neopterygii</taxon>
        <taxon>Teleostei</taxon>
        <taxon>Ostariophysi</taxon>
        <taxon>Cypriniformes</taxon>
        <taxon>Cyprinidae</taxon>
        <taxon>Labeoninae</taxon>
        <taxon>Labeonini</taxon>
        <taxon>Cirrhinus</taxon>
    </lineage>
</organism>